<sequence>MSRGDLTEAEWRILKGLLPIEPENRGQGRPPEGNRSIVNGIPWRLRCGAPWRNVPPKYGSWNTIYRQFRRWSEAGVWETVAATLAKVMPDTSHYSIDSTTVRAHHLAERRRRWDCRFKLERQSDLRDRVRDGLAMGWSPEQIAGRFTLENGRTLISPESIYRFIYHRSAQKDYWHRLLPRAKHKRGRPGRFGGSMVDIIKHRRPLSERPAEVQDRQRPGHWEADFMLFAQCGQSILVAHDAVRGSRSSSGPVIERPRRQRSILPACSLPCAAPSPSTMA</sequence>
<reference evidence="2 3" key="1">
    <citation type="submission" date="2020-07" db="EMBL/GenBank/DDBJ databases">
        <title>Whole genome sequence of Sphingobium yanoikuyae A3.</title>
        <authorList>
            <person name="Han S.-S."/>
        </authorList>
    </citation>
    <scope>NUCLEOTIDE SEQUENCE [LARGE SCALE GENOMIC DNA]</scope>
    <source>
        <strain evidence="2 3">A3</strain>
    </source>
</reference>
<dbReference type="PANTHER" id="PTHR46637">
    <property type="entry name" value="TIS1421-TRANSPOSASE PROTEIN A"/>
    <property type="match status" value="1"/>
</dbReference>
<protein>
    <submittedName>
        <fullName evidence="2">IS30 family transposase</fullName>
    </submittedName>
</protein>
<dbReference type="AlphaFoldDB" id="A0A9X7YDG4"/>
<gene>
    <name evidence="2" type="ORF">H3V42_01835</name>
</gene>
<evidence type="ECO:0000313" key="3">
    <source>
        <dbReference type="Proteomes" id="UP000515377"/>
    </source>
</evidence>
<dbReference type="Proteomes" id="UP000515377">
    <property type="component" value="Chromosome"/>
</dbReference>
<dbReference type="EMBL" id="CP060122">
    <property type="protein sequence ID" value="QNG46437.1"/>
    <property type="molecule type" value="Genomic_DNA"/>
</dbReference>
<dbReference type="InterPro" id="IPR025161">
    <property type="entry name" value="IS402-like_dom"/>
</dbReference>
<organism evidence="2 3">
    <name type="scientific">Sphingobium yanoikuyae</name>
    <name type="common">Sphingomonas yanoikuyae</name>
    <dbReference type="NCBI Taxonomy" id="13690"/>
    <lineage>
        <taxon>Bacteria</taxon>
        <taxon>Pseudomonadati</taxon>
        <taxon>Pseudomonadota</taxon>
        <taxon>Alphaproteobacteria</taxon>
        <taxon>Sphingomonadales</taxon>
        <taxon>Sphingomonadaceae</taxon>
        <taxon>Sphingobium</taxon>
    </lineage>
</organism>
<accession>A0A9X7YDG4</accession>
<evidence type="ECO:0000313" key="2">
    <source>
        <dbReference type="EMBL" id="QNG46437.1"/>
    </source>
</evidence>
<dbReference type="InterPro" id="IPR053392">
    <property type="entry name" value="Transposase_IS30-like"/>
</dbReference>
<dbReference type="NCBIfam" id="NF033563">
    <property type="entry name" value="transpos_IS30"/>
    <property type="match status" value="1"/>
</dbReference>
<dbReference type="PANTHER" id="PTHR46637:SF1">
    <property type="entry name" value="BLL5188 PROTEIN"/>
    <property type="match status" value="1"/>
</dbReference>
<dbReference type="Pfam" id="PF13340">
    <property type="entry name" value="DUF4096"/>
    <property type="match status" value="1"/>
</dbReference>
<dbReference type="InterPro" id="IPR052909">
    <property type="entry name" value="Transposase_6_like"/>
</dbReference>
<feature type="domain" description="Insertion element IS402-like" evidence="1">
    <location>
        <begin position="6"/>
        <end position="80"/>
    </location>
</feature>
<evidence type="ECO:0000259" key="1">
    <source>
        <dbReference type="Pfam" id="PF13340"/>
    </source>
</evidence>
<name>A0A9X7YDG4_SPHYA</name>
<proteinExistence type="predicted"/>